<feature type="region of interest" description="Disordered" evidence="1">
    <location>
        <begin position="17"/>
        <end position="40"/>
    </location>
</feature>
<dbReference type="PANTHER" id="PTHR32440:SF0">
    <property type="entry name" value="PHOSPHATASE DCR2-RELATED"/>
    <property type="match status" value="1"/>
</dbReference>
<dbReference type="InterPro" id="IPR004843">
    <property type="entry name" value="Calcineurin-like_PHP"/>
</dbReference>
<name>A0AAN6JVN5_9PEZI</name>
<dbReference type="InterPro" id="IPR029052">
    <property type="entry name" value="Metallo-depent_PP-like"/>
</dbReference>
<dbReference type="PANTHER" id="PTHR32440">
    <property type="entry name" value="PHOSPHATASE DCR2-RELATED-RELATED"/>
    <property type="match status" value="1"/>
</dbReference>
<dbReference type="GO" id="GO:0004721">
    <property type="term" value="F:phosphoprotein phosphatase activity"/>
    <property type="evidence" value="ECO:0007669"/>
    <property type="project" value="TreeGrafter"/>
</dbReference>
<dbReference type="Gene3D" id="3.60.21.10">
    <property type="match status" value="1"/>
</dbReference>
<evidence type="ECO:0000313" key="3">
    <source>
        <dbReference type="EMBL" id="KAK0949334.1"/>
    </source>
</evidence>
<dbReference type="CDD" id="cd07383">
    <property type="entry name" value="MPP_Dcr2"/>
    <property type="match status" value="1"/>
</dbReference>
<protein>
    <recommendedName>
        <fullName evidence="2">Calcineurin-like phosphoesterase domain-containing protein</fullName>
    </recommendedName>
</protein>
<evidence type="ECO:0000259" key="2">
    <source>
        <dbReference type="Pfam" id="PF00149"/>
    </source>
</evidence>
<proteinExistence type="predicted"/>
<sequence length="276" mass="30623">MFFSLSLESGRDLQIARLSTRHGRPNPKADEKSRDTQPRVRKDGKFKIVQLSDAHLSTSTAVCLDAIGPNYNEPSTHCEADLRTLELLESVLDSEAPDLVILSGDQLAAPLIERRISYAAIFGNHDDEGALSLSRAAQMSLLQTLPYSLSQPGPENVEGIGNYYLEILAPSPSTHSALTIYFLDTHGLPPDEKKYKGYDWLEPSQISWFTSTAQGLRKQHAKYSHFHLDMAFIHIPLPEYAEEGLVVKGGEWREGVTAPKFNSHFYDALADEGILG</sequence>
<reference evidence="3" key="1">
    <citation type="submission" date="2023-06" db="EMBL/GenBank/DDBJ databases">
        <title>Black Yeasts Isolated from many extreme environments.</title>
        <authorList>
            <person name="Coleine C."/>
            <person name="Stajich J.E."/>
            <person name="Selbmann L."/>
        </authorList>
    </citation>
    <scope>NUCLEOTIDE SEQUENCE</scope>
    <source>
        <strain evidence="3">CCFEE 5200</strain>
    </source>
</reference>
<dbReference type="AlphaFoldDB" id="A0AAN6JVN5"/>
<accession>A0AAN6JVN5</accession>
<evidence type="ECO:0000256" key="1">
    <source>
        <dbReference type="SAM" id="MobiDB-lite"/>
    </source>
</evidence>
<keyword evidence="4" id="KW-1185">Reference proteome</keyword>
<dbReference type="EMBL" id="JAUJLE010001225">
    <property type="protein sequence ID" value="KAK0949334.1"/>
    <property type="molecule type" value="Genomic_DNA"/>
</dbReference>
<dbReference type="GO" id="GO:0005737">
    <property type="term" value="C:cytoplasm"/>
    <property type="evidence" value="ECO:0007669"/>
    <property type="project" value="TreeGrafter"/>
</dbReference>
<evidence type="ECO:0000313" key="4">
    <source>
        <dbReference type="Proteomes" id="UP001175353"/>
    </source>
</evidence>
<feature type="domain" description="Calcineurin-like phosphoesterase" evidence="2">
    <location>
        <begin position="46"/>
        <end position="238"/>
    </location>
</feature>
<dbReference type="SUPFAM" id="SSF56300">
    <property type="entry name" value="Metallo-dependent phosphatases"/>
    <property type="match status" value="1"/>
</dbReference>
<feature type="compositionally biased region" description="Basic and acidic residues" evidence="1">
    <location>
        <begin position="27"/>
        <end position="40"/>
    </location>
</feature>
<gene>
    <name evidence="3" type="ORF">LTR91_026544</name>
</gene>
<dbReference type="Proteomes" id="UP001175353">
    <property type="component" value="Unassembled WGS sequence"/>
</dbReference>
<comment type="caution">
    <text evidence="3">The sequence shown here is derived from an EMBL/GenBank/DDBJ whole genome shotgun (WGS) entry which is preliminary data.</text>
</comment>
<organism evidence="3 4">
    <name type="scientific">Friedmanniomyces endolithicus</name>
    <dbReference type="NCBI Taxonomy" id="329885"/>
    <lineage>
        <taxon>Eukaryota</taxon>
        <taxon>Fungi</taxon>
        <taxon>Dikarya</taxon>
        <taxon>Ascomycota</taxon>
        <taxon>Pezizomycotina</taxon>
        <taxon>Dothideomycetes</taxon>
        <taxon>Dothideomycetidae</taxon>
        <taxon>Mycosphaerellales</taxon>
        <taxon>Teratosphaeriaceae</taxon>
        <taxon>Friedmanniomyces</taxon>
    </lineage>
</organism>
<dbReference type="Pfam" id="PF00149">
    <property type="entry name" value="Metallophos"/>
    <property type="match status" value="1"/>
</dbReference>